<dbReference type="AlphaFoldDB" id="A0A1I5KA78"/>
<proteinExistence type="predicted"/>
<dbReference type="EMBL" id="FOWZ01000001">
    <property type="protein sequence ID" value="SFO81917.1"/>
    <property type="molecule type" value="Genomic_DNA"/>
</dbReference>
<keyword evidence="2" id="KW-1185">Reference proteome</keyword>
<organism evidence="1 2">
    <name type="scientific">Qipengyuania nanhaisediminis</name>
    <dbReference type="NCBI Taxonomy" id="604088"/>
    <lineage>
        <taxon>Bacteria</taxon>
        <taxon>Pseudomonadati</taxon>
        <taxon>Pseudomonadota</taxon>
        <taxon>Alphaproteobacteria</taxon>
        <taxon>Sphingomonadales</taxon>
        <taxon>Erythrobacteraceae</taxon>
        <taxon>Qipengyuania</taxon>
    </lineage>
</organism>
<dbReference type="Proteomes" id="UP000199331">
    <property type="component" value="Unassembled WGS sequence"/>
</dbReference>
<dbReference type="RefSeq" id="WP_090476216.1">
    <property type="nucleotide sequence ID" value="NZ_FOWZ01000001.1"/>
</dbReference>
<dbReference type="OrthoDB" id="7597229at2"/>
<evidence type="ECO:0000313" key="2">
    <source>
        <dbReference type="Proteomes" id="UP000199331"/>
    </source>
</evidence>
<evidence type="ECO:0000313" key="1">
    <source>
        <dbReference type="EMBL" id="SFO81917.1"/>
    </source>
</evidence>
<dbReference type="STRING" id="604088.SAMN04488060_0037"/>
<sequence>MIIEPETLATRGEVIAMIHGLHLSLAEKCRIEPGADNEDVAIAALYGALDASTILMSGDKDAGIGWLRAALDVIEAGQAFVAETIQ</sequence>
<reference evidence="2" key="1">
    <citation type="submission" date="2016-10" db="EMBL/GenBank/DDBJ databases">
        <authorList>
            <person name="Varghese N."/>
            <person name="Submissions S."/>
        </authorList>
    </citation>
    <scope>NUCLEOTIDE SEQUENCE [LARGE SCALE GENOMIC DNA]</scope>
    <source>
        <strain evidence="2">CGMCC 1.7715</strain>
    </source>
</reference>
<gene>
    <name evidence="1" type="ORF">SAMN04488060_0037</name>
</gene>
<name>A0A1I5KA78_9SPHN</name>
<accession>A0A1I5KA78</accession>
<protein>
    <submittedName>
        <fullName evidence="1">Uncharacterized protein</fullName>
    </submittedName>
</protein>